<name>A0A7M1QYE3_9ACTO</name>
<protein>
    <submittedName>
        <fullName evidence="3">Uncharacterized protein</fullName>
    </submittedName>
</protein>
<accession>A0A7M1QYE3</accession>
<dbReference type="Proteomes" id="UP000595053">
    <property type="component" value="Chromosome"/>
</dbReference>
<evidence type="ECO:0000256" key="2">
    <source>
        <dbReference type="SAM" id="Phobius"/>
    </source>
</evidence>
<evidence type="ECO:0000256" key="1">
    <source>
        <dbReference type="SAM" id="MobiDB-lite"/>
    </source>
</evidence>
<sequence>MSLLQRLFWRSTFNPLLVFVAIVLAFFALRANSTERMILIVLAVALVVVDAWRGVIRRRASRLVPPEAHSASSDDAEPSQE</sequence>
<keyword evidence="4" id="KW-1185">Reference proteome</keyword>
<feature type="transmembrane region" description="Helical" evidence="2">
    <location>
        <begin position="37"/>
        <end position="56"/>
    </location>
</feature>
<keyword evidence="2" id="KW-1133">Transmembrane helix</keyword>
<keyword evidence="2" id="KW-0812">Transmembrane</keyword>
<reference evidence="3 4" key="1">
    <citation type="submission" date="2020-10" db="EMBL/GenBank/DDBJ databases">
        <title>Trueperella pecoris sp. nov. isolated from bovine and porcine specimens.</title>
        <authorList>
            <person name="Schoenecker L."/>
            <person name="Schnydrig P."/>
            <person name="Brodard I."/>
            <person name="Thomann A."/>
            <person name="Hemphill A."/>
            <person name="Rodriguez-Campos S."/>
            <person name="Perreten V."/>
            <person name="Jores J."/>
            <person name="Kittl S."/>
        </authorList>
    </citation>
    <scope>NUCLEOTIDE SEQUENCE [LARGE SCALE GENOMIC DNA]</scope>
    <source>
        <strain evidence="3 4">15A0121</strain>
    </source>
</reference>
<keyword evidence="2" id="KW-0472">Membrane</keyword>
<evidence type="ECO:0000313" key="3">
    <source>
        <dbReference type="EMBL" id="QOR46207.1"/>
    </source>
</evidence>
<dbReference type="RefSeq" id="WP_197551540.1">
    <property type="nucleotide sequence ID" value="NZ_CP063213.1"/>
</dbReference>
<gene>
    <name evidence="3" type="ORF">INS88_03085</name>
</gene>
<proteinExistence type="predicted"/>
<feature type="region of interest" description="Disordered" evidence="1">
    <location>
        <begin position="62"/>
        <end position="81"/>
    </location>
</feature>
<evidence type="ECO:0000313" key="4">
    <source>
        <dbReference type="Proteomes" id="UP000595053"/>
    </source>
</evidence>
<organism evidence="3 4">
    <name type="scientific">Trueperella pecoris</name>
    <dbReference type="NCBI Taxonomy" id="2733571"/>
    <lineage>
        <taxon>Bacteria</taxon>
        <taxon>Bacillati</taxon>
        <taxon>Actinomycetota</taxon>
        <taxon>Actinomycetes</taxon>
        <taxon>Actinomycetales</taxon>
        <taxon>Actinomycetaceae</taxon>
        <taxon>Trueperella</taxon>
    </lineage>
</organism>
<feature type="transmembrane region" description="Helical" evidence="2">
    <location>
        <begin position="12"/>
        <end position="31"/>
    </location>
</feature>
<dbReference type="AlphaFoldDB" id="A0A7M1QYE3"/>
<dbReference type="EMBL" id="CP063213">
    <property type="protein sequence ID" value="QOR46207.1"/>
    <property type="molecule type" value="Genomic_DNA"/>
</dbReference>